<protein>
    <submittedName>
        <fullName evidence="5">MerR family transcriptional regulator</fullName>
    </submittedName>
</protein>
<dbReference type="PRINTS" id="PR00040">
    <property type="entry name" value="HTHMERR"/>
</dbReference>
<evidence type="ECO:0000313" key="6">
    <source>
        <dbReference type="Proteomes" id="UP000283469"/>
    </source>
</evidence>
<dbReference type="OrthoDB" id="9802944at2"/>
<dbReference type="Proteomes" id="UP000283469">
    <property type="component" value="Unassembled WGS sequence"/>
</dbReference>
<evidence type="ECO:0000259" key="4">
    <source>
        <dbReference type="PROSITE" id="PS50937"/>
    </source>
</evidence>
<sequence>MNFGHASKASDVSRRMIQHYEKIGLVLPAPRGDSGYRDYSDADVYRLRFIANARDRGFPMEKIGDLLLLWGDRERSSAEVKSLALARAEQLGDKARKLEAMLDLAGQCRGDDRPVCPIIDQLAAR</sequence>
<keyword evidence="6" id="KW-1185">Reference proteome</keyword>
<comment type="caution">
    <text evidence="5">The sequence shown here is derived from an EMBL/GenBank/DDBJ whole genome shotgun (WGS) entry which is preliminary data.</text>
</comment>
<accession>A0A418YXJ7</accession>
<evidence type="ECO:0000256" key="3">
    <source>
        <dbReference type="ARBA" id="ARBA00023163"/>
    </source>
</evidence>
<dbReference type="Gene3D" id="1.10.1660.10">
    <property type="match status" value="1"/>
</dbReference>
<dbReference type="PROSITE" id="PS50937">
    <property type="entry name" value="HTH_MERR_2"/>
    <property type="match status" value="1"/>
</dbReference>
<dbReference type="EMBL" id="QVRA01000002">
    <property type="protein sequence ID" value="RJG57359.1"/>
    <property type="molecule type" value="Genomic_DNA"/>
</dbReference>
<evidence type="ECO:0000256" key="2">
    <source>
        <dbReference type="ARBA" id="ARBA00023125"/>
    </source>
</evidence>
<dbReference type="PANTHER" id="PTHR30204">
    <property type="entry name" value="REDOX-CYCLING DRUG-SENSING TRANSCRIPTIONAL ACTIVATOR SOXR"/>
    <property type="match status" value="1"/>
</dbReference>
<dbReference type="InterPro" id="IPR000551">
    <property type="entry name" value="MerR-type_HTH_dom"/>
</dbReference>
<dbReference type="GO" id="GO:0003677">
    <property type="term" value="F:DNA binding"/>
    <property type="evidence" value="ECO:0007669"/>
    <property type="project" value="UniProtKB-KW"/>
</dbReference>
<dbReference type="SUPFAM" id="SSF46955">
    <property type="entry name" value="Putative DNA-binding domain"/>
    <property type="match status" value="1"/>
</dbReference>
<evidence type="ECO:0000313" key="5">
    <source>
        <dbReference type="EMBL" id="RJG57359.1"/>
    </source>
</evidence>
<name>A0A418YXJ7_9SPHN</name>
<feature type="domain" description="HTH merR-type" evidence="4">
    <location>
        <begin position="1"/>
        <end position="69"/>
    </location>
</feature>
<dbReference type="PANTHER" id="PTHR30204:SF94">
    <property type="entry name" value="HEAVY METAL-DEPENDENT TRANSCRIPTIONAL REGULATOR HI_0293-RELATED"/>
    <property type="match status" value="1"/>
</dbReference>
<dbReference type="RefSeq" id="WP_119744063.1">
    <property type="nucleotide sequence ID" value="NZ_QVRA01000002.1"/>
</dbReference>
<evidence type="ECO:0000256" key="1">
    <source>
        <dbReference type="ARBA" id="ARBA00023015"/>
    </source>
</evidence>
<dbReference type="InterPro" id="IPR009061">
    <property type="entry name" value="DNA-bd_dom_put_sf"/>
</dbReference>
<reference evidence="5 6" key="1">
    <citation type="submission" date="2018-08" db="EMBL/GenBank/DDBJ databases">
        <title>Sphingobium sp. EO9.</title>
        <authorList>
            <person name="Park Y."/>
            <person name="Kim K.H."/>
            <person name="Jeon C.O."/>
        </authorList>
    </citation>
    <scope>NUCLEOTIDE SEQUENCE [LARGE SCALE GENOMIC DNA]</scope>
    <source>
        <strain evidence="5 6">EO9</strain>
    </source>
</reference>
<dbReference type="GO" id="GO:0003700">
    <property type="term" value="F:DNA-binding transcription factor activity"/>
    <property type="evidence" value="ECO:0007669"/>
    <property type="project" value="InterPro"/>
</dbReference>
<proteinExistence type="predicted"/>
<gene>
    <name evidence="5" type="ORF">D0Z70_02030</name>
</gene>
<organism evidence="5 6">
    <name type="scientific">Sphingobium terrigena</name>
    <dbReference type="NCBI Taxonomy" id="2304063"/>
    <lineage>
        <taxon>Bacteria</taxon>
        <taxon>Pseudomonadati</taxon>
        <taxon>Pseudomonadota</taxon>
        <taxon>Alphaproteobacteria</taxon>
        <taxon>Sphingomonadales</taxon>
        <taxon>Sphingomonadaceae</taxon>
        <taxon>Sphingobium</taxon>
    </lineage>
</organism>
<keyword evidence="1" id="KW-0805">Transcription regulation</keyword>
<keyword evidence="3" id="KW-0804">Transcription</keyword>
<dbReference type="Pfam" id="PF13411">
    <property type="entry name" value="MerR_1"/>
    <property type="match status" value="1"/>
</dbReference>
<keyword evidence="2" id="KW-0238">DNA-binding</keyword>
<dbReference type="AlphaFoldDB" id="A0A418YXJ7"/>
<dbReference type="InterPro" id="IPR047057">
    <property type="entry name" value="MerR_fam"/>
</dbReference>
<dbReference type="SMART" id="SM00422">
    <property type="entry name" value="HTH_MERR"/>
    <property type="match status" value="1"/>
</dbReference>